<sequence>MLYKARSADDIAYVIAFSLQVFASGSKTLVPSIHWETDTADYAHLLPKSHVTVFYSDIETDSNGNFQVAHLWAEYFTDVVALEHSDYVETVHCGDPDAGGIADMTITFSNDNAYQLAKKEWSPYSELLFIGANFTHAACFPDVHQDSNRFWVMSQIAFPPAHDQGGGSSPQQHVTFRSLPIRFQDAIKDVDIKLGKQQKPLVGTPRVYKRYHPLSPTNQKGPQLLPRAEGDVKTSQEDDIPTTEEITISSEMLAQGPDGQLSNVTSEFVVQDLDAFSQNGFGAFPGADSNSSLLAPDVITSSQEFSVTYAPSTIAPTDTGRVDEGVPTPTTAPDNFIQNDGPVMLASYNLSDPFVLVETSNGNLVRRDNATALGNAETKLFIVQSGLVVSDDSGRMFNLYQDEIQNFNVSRIRLHAQDLVPKTALFVTWVPVRVDGLKQGVLAISTTNSVYFAPVICDIQGQDSKVFAVPFDSLDHINVGLSFLQSSAAKTVITGGDVTNCYTILLTDGNGGLTPESS</sequence>
<dbReference type="AlphaFoldDB" id="S8A380"/>
<dbReference type="Proteomes" id="UP000015100">
    <property type="component" value="Unassembled WGS sequence"/>
</dbReference>
<evidence type="ECO:0000313" key="4">
    <source>
        <dbReference type="Proteomes" id="UP000015100"/>
    </source>
</evidence>
<dbReference type="EMBL" id="AQGS01000711">
    <property type="protein sequence ID" value="EPS37194.1"/>
    <property type="molecule type" value="Genomic_DNA"/>
</dbReference>
<evidence type="ECO:0000259" key="2">
    <source>
        <dbReference type="Pfam" id="PF22974"/>
    </source>
</evidence>
<evidence type="ECO:0000313" key="3">
    <source>
        <dbReference type="EMBL" id="EPS37194.1"/>
    </source>
</evidence>
<reference evidence="3 4" key="1">
    <citation type="journal article" date="2013" name="PLoS Genet.">
        <title>Genomic mechanisms accounting for the adaptation to parasitism in nematode-trapping fungi.</title>
        <authorList>
            <person name="Meerupati T."/>
            <person name="Andersson K.M."/>
            <person name="Friman E."/>
            <person name="Kumar D."/>
            <person name="Tunlid A."/>
            <person name="Ahren D."/>
        </authorList>
    </citation>
    <scope>NUCLEOTIDE SEQUENCE [LARGE SCALE GENOMIC DNA]</scope>
    <source>
        <strain evidence="3 4">CBS 200.50</strain>
    </source>
</reference>
<name>S8A380_DACHA</name>
<feature type="domain" description="DUF7029" evidence="2">
    <location>
        <begin position="77"/>
        <end position="161"/>
    </location>
</feature>
<accession>S8A380</accession>
<feature type="region of interest" description="Disordered" evidence="1">
    <location>
        <begin position="209"/>
        <end position="240"/>
    </location>
</feature>
<gene>
    <name evidence="3" type="ORF">H072_9160</name>
</gene>
<dbReference type="Pfam" id="PF22974">
    <property type="entry name" value="DUF7029"/>
    <property type="match status" value="1"/>
</dbReference>
<dbReference type="InterPro" id="IPR054293">
    <property type="entry name" value="DUF7029"/>
</dbReference>
<reference evidence="4" key="2">
    <citation type="submission" date="2013-04" db="EMBL/GenBank/DDBJ databases">
        <title>Genomic mechanisms accounting for the adaptation to parasitism in nematode-trapping fungi.</title>
        <authorList>
            <person name="Ahren D.G."/>
        </authorList>
    </citation>
    <scope>NUCLEOTIDE SEQUENCE [LARGE SCALE GENOMIC DNA]</scope>
    <source>
        <strain evidence="4">CBS 200.50</strain>
    </source>
</reference>
<organism evidence="3 4">
    <name type="scientific">Dactylellina haptotyla (strain CBS 200.50)</name>
    <name type="common">Nematode-trapping fungus</name>
    <name type="synonym">Monacrosporium haptotylum</name>
    <dbReference type="NCBI Taxonomy" id="1284197"/>
    <lineage>
        <taxon>Eukaryota</taxon>
        <taxon>Fungi</taxon>
        <taxon>Dikarya</taxon>
        <taxon>Ascomycota</taxon>
        <taxon>Pezizomycotina</taxon>
        <taxon>Orbiliomycetes</taxon>
        <taxon>Orbiliales</taxon>
        <taxon>Orbiliaceae</taxon>
        <taxon>Dactylellina</taxon>
    </lineage>
</organism>
<dbReference type="HOGENOM" id="CLU_525812_0_0_1"/>
<protein>
    <recommendedName>
        <fullName evidence="2">DUF7029 domain-containing protein</fullName>
    </recommendedName>
</protein>
<evidence type="ECO:0000256" key="1">
    <source>
        <dbReference type="SAM" id="MobiDB-lite"/>
    </source>
</evidence>
<dbReference type="STRING" id="1284197.S8A380"/>
<comment type="caution">
    <text evidence="3">The sequence shown here is derived from an EMBL/GenBank/DDBJ whole genome shotgun (WGS) entry which is preliminary data.</text>
</comment>
<proteinExistence type="predicted"/>
<keyword evidence="4" id="KW-1185">Reference proteome</keyword>
<dbReference type="OrthoDB" id="160645at2759"/>